<feature type="chain" id="PRO_5032648259" evidence="2">
    <location>
        <begin position="34"/>
        <end position="327"/>
    </location>
</feature>
<evidence type="ECO:0000256" key="1">
    <source>
        <dbReference type="ARBA" id="ARBA00006987"/>
    </source>
</evidence>
<dbReference type="SUPFAM" id="SSF53850">
    <property type="entry name" value="Periplasmic binding protein-like II"/>
    <property type="match status" value="1"/>
</dbReference>
<evidence type="ECO:0000313" key="4">
    <source>
        <dbReference type="Proteomes" id="UP000541185"/>
    </source>
</evidence>
<dbReference type="Pfam" id="PF03401">
    <property type="entry name" value="TctC"/>
    <property type="match status" value="1"/>
</dbReference>
<comment type="caution">
    <text evidence="3">The sequence shown here is derived from an EMBL/GenBank/DDBJ whole genome shotgun (WGS) entry which is preliminary data.</text>
</comment>
<keyword evidence="4" id="KW-1185">Reference proteome</keyword>
<feature type="signal peptide" evidence="2">
    <location>
        <begin position="1"/>
        <end position="33"/>
    </location>
</feature>
<dbReference type="PROSITE" id="PS51318">
    <property type="entry name" value="TAT"/>
    <property type="match status" value="1"/>
</dbReference>
<dbReference type="PANTHER" id="PTHR42928">
    <property type="entry name" value="TRICARBOXYLATE-BINDING PROTEIN"/>
    <property type="match status" value="1"/>
</dbReference>
<proteinExistence type="inferred from homology"/>
<protein>
    <submittedName>
        <fullName evidence="3">Twin-arginine translocation pathway signal protein</fullName>
    </submittedName>
</protein>
<gene>
    <name evidence="3" type="ORF">HHL11_25455</name>
</gene>
<dbReference type="InterPro" id="IPR005064">
    <property type="entry name" value="BUG"/>
</dbReference>
<dbReference type="InterPro" id="IPR042100">
    <property type="entry name" value="Bug_dom1"/>
</dbReference>
<reference evidence="3 4" key="1">
    <citation type="submission" date="2020-04" db="EMBL/GenBank/DDBJ databases">
        <title>Ramlibacter sp. G-1-2-2 isolated from soil.</title>
        <authorList>
            <person name="Dahal R.H."/>
        </authorList>
    </citation>
    <scope>NUCLEOTIDE SEQUENCE [LARGE SCALE GENOMIC DNA]</scope>
    <source>
        <strain evidence="3 4">G-1-2-2</strain>
    </source>
</reference>
<dbReference type="Gene3D" id="3.40.190.150">
    <property type="entry name" value="Bordetella uptake gene, domain 1"/>
    <property type="match status" value="1"/>
</dbReference>
<dbReference type="InterPro" id="IPR006311">
    <property type="entry name" value="TAT_signal"/>
</dbReference>
<evidence type="ECO:0000256" key="2">
    <source>
        <dbReference type="SAM" id="SignalP"/>
    </source>
</evidence>
<comment type="similarity">
    <text evidence="1">Belongs to the UPF0065 (bug) family.</text>
</comment>
<dbReference type="PANTHER" id="PTHR42928:SF5">
    <property type="entry name" value="BLR1237 PROTEIN"/>
    <property type="match status" value="1"/>
</dbReference>
<dbReference type="PIRSF" id="PIRSF017082">
    <property type="entry name" value="YflP"/>
    <property type="match status" value="1"/>
</dbReference>
<dbReference type="Gene3D" id="3.40.190.10">
    <property type="entry name" value="Periplasmic binding protein-like II"/>
    <property type="match status" value="1"/>
</dbReference>
<accession>A0A848HHF7</accession>
<evidence type="ECO:0000313" key="3">
    <source>
        <dbReference type="EMBL" id="NML47118.1"/>
    </source>
</evidence>
<organism evidence="3 4">
    <name type="scientific">Ramlibacter agri</name>
    <dbReference type="NCBI Taxonomy" id="2728837"/>
    <lineage>
        <taxon>Bacteria</taxon>
        <taxon>Pseudomonadati</taxon>
        <taxon>Pseudomonadota</taxon>
        <taxon>Betaproteobacteria</taxon>
        <taxon>Burkholderiales</taxon>
        <taxon>Comamonadaceae</taxon>
        <taxon>Ramlibacter</taxon>
    </lineage>
</organism>
<sequence length="327" mass="34596">MRSPSMLSRRSFVAAGATLLPFASARAQSPAMAKILVGFPPGGGSDVIARAVADQIRGNYAGTVLVDNKPGAAARIAAEAVKAAAPDGQTMLLTPAAVLTLYPHVYKELRYDPFKDFTPVTAVSSTQLAMFAGPAVPQKVTTVPELVQWLKANPKLGTFGSPALGSAPHLTGLMFGKLAGVELLPVAYQGAAPATLALLAGEVALSFGSISDGIEYVRSGKLRLLATTGEKRSLHVPTAPTFAETGFPDLVIEDWHSILLPAKAPAAVVARLHEAVRKAVATPPVQSTLNRFAFEPLANSPEDFARILRTEHERWARIVRTLKFSME</sequence>
<keyword evidence="2" id="KW-0732">Signal</keyword>
<dbReference type="AlphaFoldDB" id="A0A848HHF7"/>
<dbReference type="EMBL" id="JABBFX010000003">
    <property type="protein sequence ID" value="NML47118.1"/>
    <property type="molecule type" value="Genomic_DNA"/>
</dbReference>
<dbReference type="Proteomes" id="UP000541185">
    <property type="component" value="Unassembled WGS sequence"/>
</dbReference>
<name>A0A848HHF7_9BURK</name>